<proteinExistence type="predicted"/>
<keyword evidence="3 5" id="KW-1133">Transmembrane helix</keyword>
<feature type="chain" id="PRO_5030615531" evidence="6">
    <location>
        <begin position="18"/>
        <end position="452"/>
    </location>
</feature>
<feature type="transmembrane region" description="Helical" evidence="5">
    <location>
        <begin position="170"/>
        <end position="189"/>
    </location>
</feature>
<dbReference type="GO" id="GO:0016020">
    <property type="term" value="C:membrane"/>
    <property type="evidence" value="ECO:0007669"/>
    <property type="project" value="UniProtKB-SubCell"/>
</dbReference>
<feature type="transmembrane region" description="Helical" evidence="5">
    <location>
        <begin position="358"/>
        <end position="377"/>
    </location>
</feature>
<dbReference type="InterPro" id="IPR005496">
    <property type="entry name" value="Integral_membrane_TerC"/>
</dbReference>
<gene>
    <name evidence="7" type="ORF">AMON00008_LOCUS27793</name>
</gene>
<dbReference type="Pfam" id="PF03741">
    <property type="entry name" value="TerC"/>
    <property type="match status" value="1"/>
</dbReference>
<feature type="transmembrane region" description="Helical" evidence="5">
    <location>
        <begin position="413"/>
        <end position="435"/>
    </location>
</feature>
<comment type="subcellular location">
    <subcellularLocation>
        <location evidence="1">Membrane</location>
        <topology evidence="1">Multi-pass membrane protein</topology>
    </subcellularLocation>
</comment>
<dbReference type="AlphaFoldDB" id="A0A7S4QZ30"/>
<feature type="transmembrane region" description="Helical" evidence="5">
    <location>
        <begin position="324"/>
        <end position="346"/>
    </location>
</feature>
<evidence type="ECO:0000256" key="2">
    <source>
        <dbReference type="ARBA" id="ARBA00022692"/>
    </source>
</evidence>
<dbReference type="PANTHER" id="PTHR30238:SF0">
    <property type="entry name" value="THYLAKOID MEMBRANE PROTEIN TERC, CHLOROPLASTIC"/>
    <property type="match status" value="1"/>
</dbReference>
<feature type="transmembrane region" description="Helical" evidence="5">
    <location>
        <begin position="201"/>
        <end position="221"/>
    </location>
</feature>
<keyword evidence="6" id="KW-0732">Signal</keyword>
<name>A0A7S4QZ30_9DINO</name>
<evidence type="ECO:0000256" key="6">
    <source>
        <dbReference type="SAM" id="SignalP"/>
    </source>
</evidence>
<evidence type="ECO:0000256" key="1">
    <source>
        <dbReference type="ARBA" id="ARBA00004141"/>
    </source>
</evidence>
<keyword evidence="2 5" id="KW-0812">Transmembrane</keyword>
<accession>A0A7S4QZ30</accession>
<evidence type="ECO:0000313" key="7">
    <source>
        <dbReference type="EMBL" id="CAE4598369.1"/>
    </source>
</evidence>
<dbReference type="PANTHER" id="PTHR30238">
    <property type="entry name" value="MEMBRANE BOUND PREDICTED REDOX MODULATOR"/>
    <property type="match status" value="1"/>
</dbReference>
<protein>
    <submittedName>
        <fullName evidence="7">Uncharacterized protein</fullName>
    </submittedName>
</protein>
<dbReference type="EMBL" id="HBNR01040097">
    <property type="protein sequence ID" value="CAE4598369.1"/>
    <property type="molecule type" value="Transcribed_RNA"/>
</dbReference>
<organism evidence="7">
    <name type="scientific">Alexandrium monilatum</name>
    <dbReference type="NCBI Taxonomy" id="311494"/>
    <lineage>
        <taxon>Eukaryota</taxon>
        <taxon>Sar</taxon>
        <taxon>Alveolata</taxon>
        <taxon>Dinophyceae</taxon>
        <taxon>Gonyaulacales</taxon>
        <taxon>Pyrocystaceae</taxon>
        <taxon>Alexandrium</taxon>
    </lineage>
</organism>
<keyword evidence="4 5" id="KW-0472">Membrane</keyword>
<sequence length="452" mass="50093">MALAALLLAWGLLLAGSEQLEETTSDDLEQPPPDASWAWQSLMQVHQAGLPRLPLHQGARSQTERPNATAGSDLLASMPAVSMSAARAAASWNFDPFTDRLVPASDTWRTFADVFPRQPDGYPKAGEEGWQLFTAAPLQDWVVLGVLCVVLSLVDFYGFQRFKIGFRTHLLCVFFWIIVAAGFGAYTFARLGGRAALDWVTGYFMELILSIDNLFVFHLVLETFKVPEEQIHKAVLLGIIGAVAARFVIFMVVGVLLHYVDWVRFPVGMLLVYSGIQAARSSDEQAGAVEDTCLVKGLQWVFGKRLLKEYDPDARLFVWYRSGFWQVTLLAMVVVCIELSDIVFALDSVSAKTAQISNQYVAFSSTVLAMYGLRALFFVIKDLVHMFDLLQYGLCLLLVFLGLQLIFDHYIQLPSAMVSTMILSVIVFFILASIARDSVRKAGISSEAFGGN</sequence>
<evidence type="ECO:0000256" key="3">
    <source>
        <dbReference type="ARBA" id="ARBA00022989"/>
    </source>
</evidence>
<feature type="transmembrane region" description="Helical" evidence="5">
    <location>
        <begin position="389"/>
        <end position="407"/>
    </location>
</feature>
<feature type="signal peptide" evidence="6">
    <location>
        <begin position="1"/>
        <end position="17"/>
    </location>
</feature>
<feature type="transmembrane region" description="Helical" evidence="5">
    <location>
        <begin position="233"/>
        <end position="256"/>
    </location>
</feature>
<evidence type="ECO:0000256" key="5">
    <source>
        <dbReference type="SAM" id="Phobius"/>
    </source>
</evidence>
<feature type="transmembrane region" description="Helical" evidence="5">
    <location>
        <begin position="141"/>
        <end position="158"/>
    </location>
</feature>
<reference evidence="7" key="1">
    <citation type="submission" date="2021-01" db="EMBL/GenBank/DDBJ databases">
        <authorList>
            <person name="Corre E."/>
            <person name="Pelletier E."/>
            <person name="Niang G."/>
            <person name="Scheremetjew M."/>
            <person name="Finn R."/>
            <person name="Kale V."/>
            <person name="Holt S."/>
            <person name="Cochrane G."/>
            <person name="Meng A."/>
            <person name="Brown T."/>
            <person name="Cohen L."/>
        </authorList>
    </citation>
    <scope>NUCLEOTIDE SEQUENCE</scope>
    <source>
        <strain evidence="7">CCMP3105</strain>
    </source>
</reference>
<evidence type="ECO:0000256" key="4">
    <source>
        <dbReference type="ARBA" id="ARBA00023136"/>
    </source>
</evidence>